<evidence type="ECO:0000313" key="4">
    <source>
        <dbReference type="Proteomes" id="UP000314294"/>
    </source>
</evidence>
<evidence type="ECO:0000256" key="1">
    <source>
        <dbReference type="SAM" id="MobiDB-lite"/>
    </source>
</evidence>
<organism evidence="3 4">
    <name type="scientific">Liparis tanakae</name>
    <name type="common">Tanaka's snailfish</name>
    <dbReference type="NCBI Taxonomy" id="230148"/>
    <lineage>
        <taxon>Eukaryota</taxon>
        <taxon>Metazoa</taxon>
        <taxon>Chordata</taxon>
        <taxon>Craniata</taxon>
        <taxon>Vertebrata</taxon>
        <taxon>Euteleostomi</taxon>
        <taxon>Actinopterygii</taxon>
        <taxon>Neopterygii</taxon>
        <taxon>Teleostei</taxon>
        <taxon>Neoteleostei</taxon>
        <taxon>Acanthomorphata</taxon>
        <taxon>Eupercaria</taxon>
        <taxon>Perciformes</taxon>
        <taxon>Cottioidei</taxon>
        <taxon>Cottales</taxon>
        <taxon>Liparidae</taxon>
        <taxon>Liparis</taxon>
    </lineage>
</organism>
<protein>
    <submittedName>
        <fullName evidence="3">DnaJ subfamily C member 30</fullName>
    </submittedName>
</protein>
<sequence>MAEVGQRLGTGVYRLSTLKNSRSRPVCTGESPGSLLAACTLSDSRLKNESARDQREVHRRSRATQCYSVNLTGSECKRGNATLPSATSLELDSSRFIRHVPAAALCASARLQPLLQEKLLPGRMTPWTRGAVSIHRDTFRSPQNVRAFCTVVYILAEQASRRRRRLEVHPDALHASTRGYSNGSSKHVPLLYRSRTSYYDTLKVSPNATQSQIKSAYYKQSFIYHPDKNPGDDAATQHFFEISEAYAVLGNDILRKKYDHGVLSRSHVQSPASTETTGSPRQQQQQHPYRARRSSKPGEKVMFDFDAFYQAHYGEQLQRERDMRARKQRMQEQQKENMSKWRQGKRLEVTVGMLLTVAGLLLVNLCQS</sequence>
<proteinExistence type="predicted"/>
<dbReference type="PROSITE" id="PS50076">
    <property type="entry name" value="DNAJ_2"/>
    <property type="match status" value="1"/>
</dbReference>
<evidence type="ECO:0000313" key="3">
    <source>
        <dbReference type="EMBL" id="TNN80375.1"/>
    </source>
</evidence>
<dbReference type="Proteomes" id="UP000314294">
    <property type="component" value="Unassembled WGS sequence"/>
</dbReference>
<reference evidence="3 4" key="1">
    <citation type="submission" date="2019-03" db="EMBL/GenBank/DDBJ databases">
        <title>First draft genome of Liparis tanakae, snailfish: a comprehensive survey of snailfish specific genes.</title>
        <authorList>
            <person name="Kim W."/>
            <person name="Song I."/>
            <person name="Jeong J.-H."/>
            <person name="Kim D."/>
            <person name="Kim S."/>
            <person name="Ryu S."/>
            <person name="Song J.Y."/>
            <person name="Lee S.K."/>
        </authorList>
    </citation>
    <scope>NUCLEOTIDE SEQUENCE [LARGE SCALE GENOMIC DNA]</scope>
    <source>
        <tissue evidence="3">Muscle</tissue>
    </source>
</reference>
<feature type="region of interest" description="Disordered" evidence="1">
    <location>
        <begin position="264"/>
        <end position="296"/>
    </location>
</feature>
<dbReference type="InterPro" id="IPR036869">
    <property type="entry name" value="J_dom_sf"/>
</dbReference>
<dbReference type="InterPro" id="IPR018253">
    <property type="entry name" value="DnaJ_domain_CS"/>
</dbReference>
<gene>
    <name evidence="3" type="primary">Dnajc30</name>
    <name evidence="3" type="ORF">EYF80_009399</name>
</gene>
<dbReference type="Pfam" id="PF00226">
    <property type="entry name" value="DnaJ"/>
    <property type="match status" value="1"/>
</dbReference>
<dbReference type="EMBL" id="SRLO01000055">
    <property type="protein sequence ID" value="TNN80375.1"/>
    <property type="molecule type" value="Genomic_DNA"/>
</dbReference>
<dbReference type="InterPro" id="IPR053025">
    <property type="entry name" value="Mito_ATP_Synthase-Asso"/>
</dbReference>
<dbReference type="SMART" id="SM00271">
    <property type="entry name" value="DnaJ"/>
    <property type="match status" value="1"/>
</dbReference>
<feature type="compositionally biased region" description="Polar residues" evidence="1">
    <location>
        <begin position="266"/>
        <end position="287"/>
    </location>
</feature>
<feature type="domain" description="J" evidence="2">
    <location>
        <begin position="197"/>
        <end position="262"/>
    </location>
</feature>
<evidence type="ECO:0000259" key="2">
    <source>
        <dbReference type="PROSITE" id="PS50076"/>
    </source>
</evidence>
<dbReference type="InterPro" id="IPR001623">
    <property type="entry name" value="DnaJ_domain"/>
</dbReference>
<dbReference type="CDD" id="cd06257">
    <property type="entry name" value="DnaJ"/>
    <property type="match status" value="1"/>
</dbReference>
<accession>A0A4Z2IR26</accession>
<dbReference type="SUPFAM" id="SSF46565">
    <property type="entry name" value="Chaperone J-domain"/>
    <property type="match status" value="1"/>
</dbReference>
<dbReference type="OrthoDB" id="376357at2759"/>
<dbReference type="PANTHER" id="PTHR44873">
    <property type="entry name" value="DNAJ HOMOLOG SUBFAMILY C MEMBER 30, MITOCHONDRIAL"/>
    <property type="match status" value="1"/>
</dbReference>
<dbReference type="Gene3D" id="1.10.287.110">
    <property type="entry name" value="DnaJ domain"/>
    <property type="match status" value="1"/>
</dbReference>
<dbReference type="PANTHER" id="PTHR44873:SF1">
    <property type="entry name" value="DNAJ HOMOLOG SUBFAMILY C MEMBER 30, MITOCHONDRIAL"/>
    <property type="match status" value="1"/>
</dbReference>
<keyword evidence="4" id="KW-1185">Reference proteome</keyword>
<feature type="region of interest" description="Disordered" evidence="1">
    <location>
        <begin position="320"/>
        <end position="339"/>
    </location>
</feature>
<dbReference type="AlphaFoldDB" id="A0A4Z2IR26"/>
<dbReference type="PROSITE" id="PS00636">
    <property type="entry name" value="DNAJ_1"/>
    <property type="match status" value="1"/>
</dbReference>
<comment type="caution">
    <text evidence="3">The sequence shown here is derived from an EMBL/GenBank/DDBJ whole genome shotgun (WGS) entry which is preliminary data.</text>
</comment>
<dbReference type="PRINTS" id="PR00625">
    <property type="entry name" value="JDOMAIN"/>
</dbReference>
<name>A0A4Z2IR26_9TELE</name>